<protein>
    <submittedName>
        <fullName evidence="7">RNA polymerase subunit sigma-24</fullName>
    </submittedName>
</protein>
<keyword evidence="8" id="KW-1185">Reference proteome</keyword>
<feature type="domain" description="RNA polymerase sigma factor 70 region 4 type 2" evidence="6">
    <location>
        <begin position="121"/>
        <end position="170"/>
    </location>
</feature>
<sequence>MAIPSAGNLILSTDHGPLEFEAVFKTHFKNLHAYAFTMVKDESTAEEMVQNVFCKLWEKREKLDIRNSATAYLYRAVYNECLNHLKHRKVKAAYVAYASTRPASDNNPASGKIQLNELESRLNAAINELPEQCRTIFQMSRFQELRYQEIADSLGLSIKTVENQMGKALRVLREKLVEYLPLLLLTLLNL</sequence>
<dbReference type="AlphaFoldDB" id="A0A0C1IGZ0"/>
<dbReference type="NCBIfam" id="TIGR02937">
    <property type="entry name" value="sigma70-ECF"/>
    <property type="match status" value="1"/>
</dbReference>
<dbReference type="OrthoDB" id="1100095at2"/>
<evidence type="ECO:0000259" key="6">
    <source>
        <dbReference type="Pfam" id="PF08281"/>
    </source>
</evidence>
<dbReference type="Pfam" id="PF08281">
    <property type="entry name" value="Sigma70_r4_2"/>
    <property type="match status" value="1"/>
</dbReference>
<dbReference type="GO" id="GO:0003677">
    <property type="term" value="F:DNA binding"/>
    <property type="evidence" value="ECO:0007669"/>
    <property type="project" value="InterPro"/>
</dbReference>
<dbReference type="Pfam" id="PF04542">
    <property type="entry name" value="Sigma70_r2"/>
    <property type="match status" value="1"/>
</dbReference>
<dbReference type="Proteomes" id="UP000031408">
    <property type="component" value="Unassembled WGS sequence"/>
</dbReference>
<evidence type="ECO:0000313" key="8">
    <source>
        <dbReference type="Proteomes" id="UP000031408"/>
    </source>
</evidence>
<evidence type="ECO:0000256" key="3">
    <source>
        <dbReference type="ARBA" id="ARBA00023082"/>
    </source>
</evidence>
<keyword evidence="2" id="KW-0805">Transcription regulation</keyword>
<dbReference type="InterPro" id="IPR014327">
    <property type="entry name" value="RNA_pol_sigma70_bacteroid"/>
</dbReference>
<dbReference type="InterPro" id="IPR039425">
    <property type="entry name" value="RNA_pol_sigma-70-like"/>
</dbReference>
<comment type="similarity">
    <text evidence="1">Belongs to the sigma-70 factor family. ECF subfamily.</text>
</comment>
<dbReference type="Gene3D" id="1.10.10.10">
    <property type="entry name" value="Winged helix-like DNA-binding domain superfamily/Winged helix DNA-binding domain"/>
    <property type="match status" value="1"/>
</dbReference>
<dbReference type="InterPro" id="IPR013325">
    <property type="entry name" value="RNA_pol_sigma_r2"/>
</dbReference>
<gene>
    <name evidence="7" type="ORF">OI18_16940</name>
</gene>
<evidence type="ECO:0000259" key="5">
    <source>
        <dbReference type="Pfam" id="PF04542"/>
    </source>
</evidence>
<reference evidence="7 8" key="1">
    <citation type="submission" date="2014-11" db="EMBL/GenBank/DDBJ databases">
        <title>Genome sequence of Flavihumibacter solisilvae 3-3.</title>
        <authorList>
            <person name="Zhou G."/>
            <person name="Li M."/>
            <person name="Wang G."/>
        </authorList>
    </citation>
    <scope>NUCLEOTIDE SEQUENCE [LARGE SCALE GENOMIC DNA]</scope>
    <source>
        <strain evidence="7 8">3-3</strain>
    </source>
</reference>
<dbReference type="PANTHER" id="PTHR43133">
    <property type="entry name" value="RNA POLYMERASE ECF-TYPE SIGMA FACTO"/>
    <property type="match status" value="1"/>
</dbReference>
<dbReference type="GO" id="GO:0016987">
    <property type="term" value="F:sigma factor activity"/>
    <property type="evidence" value="ECO:0007669"/>
    <property type="project" value="UniProtKB-KW"/>
</dbReference>
<dbReference type="Gene3D" id="1.10.1740.10">
    <property type="match status" value="1"/>
</dbReference>
<proteinExistence type="inferred from homology"/>
<organism evidence="7 8">
    <name type="scientific">Flavihumibacter solisilvae</name>
    <dbReference type="NCBI Taxonomy" id="1349421"/>
    <lineage>
        <taxon>Bacteria</taxon>
        <taxon>Pseudomonadati</taxon>
        <taxon>Bacteroidota</taxon>
        <taxon>Chitinophagia</taxon>
        <taxon>Chitinophagales</taxon>
        <taxon>Chitinophagaceae</taxon>
        <taxon>Flavihumibacter</taxon>
    </lineage>
</organism>
<dbReference type="InterPro" id="IPR013324">
    <property type="entry name" value="RNA_pol_sigma_r3/r4-like"/>
</dbReference>
<dbReference type="GO" id="GO:0006352">
    <property type="term" value="P:DNA-templated transcription initiation"/>
    <property type="evidence" value="ECO:0007669"/>
    <property type="project" value="InterPro"/>
</dbReference>
<dbReference type="STRING" id="1349421.OI18_16940"/>
<evidence type="ECO:0000313" key="7">
    <source>
        <dbReference type="EMBL" id="KIC93455.1"/>
    </source>
</evidence>
<dbReference type="PANTHER" id="PTHR43133:SF46">
    <property type="entry name" value="RNA POLYMERASE SIGMA-70 FACTOR ECF SUBFAMILY"/>
    <property type="match status" value="1"/>
</dbReference>
<dbReference type="RefSeq" id="WP_039141924.1">
    <property type="nucleotide sequence ID" value="NZ_JSVC01000019.1"/>
</dbReference>
<keyword evidence="3" id="KW-0731">Sigma factor</keyword>
<dbReference type="SUPFAM" id="SSF88659">
    <property type="entry name" value="Sigma3 and sigma4 domains of RNA polymerase sigma factors"/>
    <property type="match status" value="1"/>
</dbReference>
<evidence type="ECO:0000256" key="1">
    <source>
        <dbReference type="ARBA" id="ARBA00010641"/>
    </source>
</evidence>
<evidence type="ECO:0000256" key="4">
    <source>
        <dbReference type="ARBA" id="ARBA00023163"/>
    </source>
</evidence>
<name>A0A0C1IGZ0_9BACT</name>
<dbReference type="InterPro" id="IPR036388">
    <property type="entry name" value="WH-like_DNA-bd_sf"/>
</dbReference>
<comment type="caution">
    <text evidence="7">The sequence shown here is derived from an EMBL/GenBank/DDBJ whole genome shotgun (WGS) entry which is preliminary data.</text>
</comment>
<dbReference type="SUPFAM" id="SSF88946">
    <property type="entry name" value="Sigma2 domain of RNA polymerase sigma factors"/>
    <property type="match status" value="1"/>
</dbReference>
<dbReference type="InterPro" id="IPR013249">
    <property type="entry name" value="RNA_pol_sigma70_r4_t2"/>
</dbReference>
<dbReference type="CDD" id="cd06171">
    <property type="entry name" value="Sigma70_r4"/>
    <property type="match status" value="1"/>
</dbReference>
<evidence type="ECO:0000256" key="2">
    <source>
        <dbReference type="ARBA" id="ARBA00023015"/>
    </source>
</evidence>
<dbReference type="NCBIfam" id="TIGR02985">
    <property type="entry name" value="Sig70_bacteroi1"/>
    <property type="match status" value="1"/>
</dbReference>
<accession>A0A0C1IGZ0</accession>
<dbReference type="InterPro" id="IPR014284">
    <property type="entry name" value="RNA_pol_sigma-70_dom"/>
</dbReference>
<feature type="domain" description="RNA polymerase sigma-70 region 2" evidence="5">
    <location>
        <begin position="24"/>
        <end position="89"/>
    </location>
</feature>
<dbReference type="EMBL" id="JSVC01000019">
    <property type="protein sequence ID" value="KIC93455.1"/>
    <property type="molecule type" value="Genomic_DNA"/>
</dbReference>
<keyword evidence="4" id="KW-0804">Transcription</keyword>
<dbReference type="InterPro" id="IPR007627">
    <property type="entry name" value="RNA_pol_sigma70_r2"/>
</dbReference>